<protein>
    <submittedName>
        <fullName evidence="9">Deoxyribodipyrimidine photo-lyase</fullName>
    </submittedName>
</protein>
<dbReference type="PANTHER" id="PTHR11455:SF9">
    <property type="entry name" value="CRYPTOCHROME CIRCADIAN CLOCK 5 ISOFORM X1"/>
    <property type="match status" value="1"/>
</dbReference>
<dbReference type="PANTHER" id="PTHR11455">
    <property type="entry name" value="CRYPTOCHROME"/>
    <property type="match status" value="1"/>
</dbReference>
<keyword evidence="2 5" id="KW-0285">Flavoprotein</keyword>
<dbReference type="EMBL" id="FUZZ01000001">
    <property type="protein sequence ID" value="SKD01458.1"/>
    <property type="molecule type" value="Genomic_DNA"/>
</dbReference>
<feature type="site" description="Electron transfer via tryptophanyl radical" evidence="6">
    <location>
        <position position="342"/>
    </location>
</feature>
<dbReference type="InterPro" id="IPR018394">
    <property type="entry name" value="DNA_photolyase_1_CS_C"/>
</dbReference>
<proteinExistence type="inferred from homology"/>
<dbReference type="SUPFAM" id="SSF52425">
    <property type="entry name" value="Cryptochrome/photolyase, N-terminal domain"/>
    <property type="match status" value="1"/>
</dbReference>
<dbReference type="PROSITE" id="PS00691">
    <property type="entry name" value="DNA_PHOTOLYASES_1_2"/>
    <property type="match status" value="1"/>
</dbReference>
<evidence type="ECO:0000256" key="7">
    <source>
        <dbReference type="RuleBase" id="RU004182"/>
    </source>
</evidence>
<sequence>MEQTISLCWFRRDLRLDDQAAFYYALRAGNPVVPVFVFDTHILNDLEDKQDRRLTFIHEVLEHMQTQLQQLGSSMDIFYGTPEAAFTHWISKYKVADVYTNHDYEPYAKSRDAAIAKQLSEHGISFHSYKDQVILEKNEVLKDNGEPYTIFTPYSRKWYDTLTFFHLKPYPCKKYYQHLFKQPPVKIPSLKDMGFTTAEKHFPAKNLDETLVKHYDETRDFPAINGTSKSGIHLRFGTVSIRALMQQAMQLNATFAKELIWREFYQMILWHFPHVAGNSFKKEYDKIVWRNNEEEFERWCKGQTGYPIVDAGMRELNTTGFMHNRVRMITASFLTKHLLIDWRWGEAYFAAKLLDYDLAANNGGWQWAAGSGCDAAPYFRVFNPTLQTQKFDKDLKYIRKWVPEFEGFEYVKPIVSHEEARKRALEVYGKALKK</sequence>
<dbReference type="Gene3D" id="1.25.40.80">
    <property type="match status" value="1"/>
</dbReference>
<dbReference type="Gene3D" id="3.40.50.620">
    <property type="entry name" value="HUPs"/>
    <property type="match status" value="1"/>
</dbReference>
<dbReference type="Gene3D" id="1.10.579.10">
    <property type="entry name" value="DNA Cyclobutane Dipyrimidine Photolyase, subunit A, domain 3"/>
    <property type="match status" value="1"/>
</dbReference>
<dbReference type="InterPro" id="IPR006050">
    <property type="entry name" value="DNA_photolyase_N"/>
</dbReference>
<dbReference type="STRING" id="393003.SAMN05660461_2181"/>
<dbReference type="InterPro" id="IPR014729">
    <property type="entry name" value="Rossmann-like_a/b/a_fold"/>
</dbReference>
<dbReference type="InterPro" id="IPR036155">
    <property type="entry name" value="Crypto/Photolyase_N_sf"/>
</dbReference>
<evidence type="ECO:0000313" key="9">
    <source>
        <dbReference type="EMBL" id="SKD01458.1"/>
    </source>
</evidence>
<evidence type="ECO:0000256" key="6">
    <source>
        <dbReference type="PIRSR" id="PIRSR602081-2"/>
    </source>
</evidence>
<reference evidence="9 10" key="1">
    <citation type="submission" date="2017-02" db="EMBL/GenBank/DDBJ databases">
        <authorList>
            <person name="Peterson S.W."/>
        </authorList>
    </citation>
    <scope>NUCLEOTIDE SEQUENCE [LARGE SCALE GENOMIC DNA]</scope>
    <source>
        <strain evidence="9 10">DSM 18108</strain>
    </source>
</reference>
<organism evidence="9 10">
    <name type="scientific">Chitinophaga ginsengisegetis</name>
    <dbReference type="NCBI Taxonomy" id="393003"/>
    <lineage>
        <taxon>Bacteria</taxon>
        <taxon>Pseudomonadati</taxon>
        <taxon>Bacteroidota</taxon>
        <taxon>Chitinophagia</taxon>
        <taxon>Chitinophagales</taxon>
        <taxon>Chitinophagaceae</taxon>
        <taxon>Chitinophaga</taxon>
    </lineage>
</organism>
<dbReference type="GO" id="GO:0009416">
    <property type="term" value="P:response to light stimulus"/>
    <property type="evidence" value="ECO:0007669"/>
    <property type="project" value="TreeGrafter"/>
</dbReference>
<dbReference type="SUPFAM" id="SSF48173">
    <property type="entry name" value="Cryptochrome/photolyase FAD-binding domain"/>
    <property type="match status" value="1"/>
</dbReference>
<gene>
    <name evidence="9" type="ORF">SAMN05660461_2181</name>
</gene>
<dbReference type="GO" id="GO:0003904">
    <property type="term" value="F:deoxyribodipyrimidine photo-lyase activity"/>
    <property type="evidence" value="ECO:0007669"/>
    <property type="project" value="TreeGrafter"/>
</dbReference>
<evidence type="ECO:0000259" key="8">
    <source>
        <dbReference type="PROSITE" id="PS51645"/>
    </source>
</evidence>
<feature type="binding site" evidence="5">
    <location>
        <begin position="258"/>
        <end position="265"/>
    </location>
    <ligand>
        <name>FAD</name>
        <dbReference type="ChEBI" id="CHEBI:57692"/>
    </ligand>
</feature>
<evidence type="ECO:0000256" key="5">
    <source>
        <dbReference type="PIRSR" id="PIRSR602081-1"/>
    </source>
</evidence>
<evidence type="ECO:0000256" key="4">
    <source>
        <dbReference type="ARBA" id="ARBA00022991"/>
    </source>
</evidence>
<evidence type="ECO:0000313" key="10">
    <source>
        <dbReference type="Proteomes" id="UP000190166"/>
    </source>
</evidence>
<keyword evidence="9" id="KW-0456">Lyase</keyword>
<dbReference type="GO" id="GO:0003677">
    <property type="term" value="F:DNA binding"/>
    <property type="evidence" value="ECO:0007669"/>
    <property type="project" value="TreeGrafter"/>
</dbReference>
<feature type="site" description="Electron transfer via tryptophanyl radical" evidence="6">
    <location>
        <position position="365"/>
    </location>
</feature>
<comment type="cofactor">
    <cofactor evidence="1">
        <name>(6R)-5,10-methylene-5,6,7,8-tetrahydrofolate</name>
        <dbReference type="ChEBI" id="CHEBI:15636"/>
    </cofactor>
</comment>
<feature type="site" description="Electron transfer via tryptophanyl radical" evidence="6">
    <location>
        <position position="289"/>
    </location>
</feature>
<comment type="cofactor">
    <cofactor evidence="5">
        <name>FAD</name>
        <dbReference type="ChEBI" id="CHEBI:57692"/>
    </cofactor>
    <text evidence="5">Binds 1 FAD per subunit.</text>
</comment>
<dbReference type="Pfam" id="PF03441">
    <property type="entry name" value="FAD_binding_7"/>
    <property type="match status" value="1"/>
</dbReference>
<dbReference type="GO" id="GO:0006139">
    <property type="term" value="P:nucleobase-containing compound metabolic process"/>
    <property type="evidence" value="ECO:0007669"/>
    <property type="project" value="UniProtKB-ARBA"/>
</dbReference>
<accession>A0A1T5NMR5</accession>
<dbReference type="AlphaFoldDB" id="A0A1T5NMR5"/>
<name>A0A1T5NMR5_9BACT</name>
<dbReference type="InterPro" id="IPR036134">
    <property type="entry name" value="Crypto/Photolyase_FAD-like_sf"/>
</dbReference>
<dbReference type="InterPro" id="IPR005101">
    <property type="entry name" value="Cryptochr/Photolyase_FAD-bd"/>
</dbReference>
<dbReference type="Proteomes" id="UP000190166">
    <property type="component" value="Unassembled WGS sequence"/>
</dbReference>
<keyword evidence="10" id="KW-1185">Reference proteome</keyword>
<evidence type="ECO:0000256" key="2">
    <source>
        <dbReference type="ARBA" id="ARBA00022630"/>
    </source>
</evidence>
<feature type="binding site" evidence="5">
    <location>
        <begin position="355"/>
        <end position="357"/>
    </location>
    <ligand>
        <name>FAD</name>
        <dbReference type="ChEBI" id="CHEBI:57692"/>
    </ligand>
</feature>
<evidence type="ECO:0000256" key="3">
    <source>
        <dbReference type="ARBA" id="ARBA00022827"/>
    </source>
</evidence>
<feature type="binding site" evidence="5">
    <location>
        <position position="255"/>
    </location>
    <ligand>
        <name>FAD</name>
        <dbReference type="ChEBI" id="CHEBI:57692"/>
    </ligand>
</feature>
<dbReference type="PRINTS" id="PR00147">
    <property type="entry name" value="DNAPHOTLYASE"/>
</dbReference>
<evidence type="ECO:0000256" key="1">
    <source>
        <dbReference type="ARBA" id="ARBA00001932"/>
    </source>
</evidence>
<dbReference type="Pfam" id="PF00875">
    <property type="entry name" value="DNA_photolyase"/>
    <property type="match status" value="1"/>
</dbReference>
<dbReference type="RefSeq" id="WP_079469381.1">
    <property type="nucleotide sequence ID" value="NZ_FUZZ01000001.1"/>
</dbReference>
<dbReference type="GO" id="GO:0006950">
    <property type="term" value="P:response to stress"/>
    <property type="evidence" value="ECO:0007669"/>
    <property type="project" value="UniProtKB-ARBA"/>
</dbReference>
<keyword evidence="4 7" id="KW-0157">Chromophore</keyword>
<feature type="binding site" evidence="5">
    <location>
        <position position="215"/>
    </location>
    <ligand>
        <name>FAD</name>
        <dbReference type="ChEBI" id="CHEBI:57692"/>
    </ligand>
</feature>
<dbReference type="InterPro" id="IPR002081">
    <property type="entry name" value="Cryptochrome/DNA_photolyase_1"/>
</dbReference>
<dbReference type="PROSITE" id="PS51645">
    <property type="entry name" value="PHR_CRY_ALPHA_BETA"/>
    <property type="match status" value="1"/>
</dbReference>
<comment type="similarity">
    <text evidence="7">Belongs to the DNA photolyase family.</text>
</comment>
<feature type="domain" description="Photolyase/cryptochrome alpha/beta" evidence="8">
    <location>
        <begin position="4"/>
        <end position="134"/>
    </location>
</feature>
<keyword evidence="3 5" id="KW-0274">FAD</keyword>
<dbReference type="GO" id="GO:0071949">
    <property type="term" value="F:FAD binding"/>
    <property type="evidence" value="ECO:0007669"/>
    <property type="project" value="TreeGrafter"/>
</dbReference>
<dbReference type="PROSITE" id="PS00394">
    <property type="entry name" value="DNA_PHOTOLYASES_1_1"/>
    <property type="match status" value="1"/>
</dbReference>